<dbReference type="EMBL" id="KL198020">
    <property type="protein sequence ID" value="KDQ18806.1"/>
    <property type="molecule type" value="Genomic_DNA"/>
</dbReference>
<feature type="region of interest" description="Disordered" evidence="1">
    <location>
        <begin position="427"/>
        <end position="527"/>
    </location>
</feature>
<accession>A0A067N4Y9</accession>
<evidence type="ECO:0000313" key="2">
    <source>
        <dbReference type="EMBL" id="KDQ18806.1"/>
    </source>
</evidence>
<evidence type="ECO:0008006" key="4">
    <source>
        <dbReference type="Google" id="ProtNLM"/>
    </source>
</evidence>
<gene>
    <name evidence="2" type="ORF">BOTBODRAFT_63016</name>
</gene>
<feature type="region of interest" description="Disordered" evidence="1">
    <location>
        <begin position="848"/>
        <end position="914"/>
    </location>
</feature>
<feature type="compositionally biased region" description="Low complexity" evidence="1">
    <location>
        <begin position="150"/>
        <end position="166"/>
    </location>
</feature>
<protein>
    <recommendedName>
        <fullName evidence="4">SAP domain-containing protein</fullName>
    </recommendedName>
</protein>
<dbReference type="InParanoid" id="A0A067N4Y9"/>
<feature type="compositionally biased region" description="Low complexity" evidence="1">
    <location>
        <begin position="620"/>
        <end position="633"/>
    </location>
</feature>
<name>A0A067N4Y9_BOTB1</name>
<feature type="region of interest" description="Disordered" evidence="1">
    <location>
        <begin position="678"/>
        <end position="829"/>
    </location>
</feature>
<proteinExistence type="predicted"/>
<organism evidence="2 3">
    <name type="scientific">Botryobasidium botryosum (strain FD-172 SS1)</name>
    <dbReference type="NCBI Taxonomy" id="930990"/>
    <lineage>
        <taxon>Eukaryota</taxon>
        <taxon>Fungi</taxon>
        <taxon>Dikarya</taxon>
        <taxon>Basidiomycota</taxon>
        <taxon>Agaricomycotina</taxon>
        <taxon>Agaricomycetes</taxon>
        <taxon>Cantharellales</taxon>
        <taxon>Botryobasidiaceae</taxon>
        <taxon>Botryobasidium</taxon>
    </lineage>
</organism>
<dbReference type="AlphaFoldDB" id="A0A067N4Y9"/>
<feature type="region of interest" description="Disordered" evidence="1">
    <location>
        <begin position="394"/>
        <end position="415"/>
    </location>
</feature>
<feature type="region of interest" description="Disordered" evidence="1">
    <location>
        <begin position="103"/>
        <end position="216"/>
    </location>
</feature>
<feature type="compositionally biased region" description="Basic residues" evidence="1">
    <location>
        <begin position="634"/>
        <end position="645"/>
    </location>
</feature>
<dbReference type="STRING" id="930990.A0A067N4Y9"/>
<feature type="region of interest" description="Disordered" evidence="1">
    <location>
        <begin position="323"/>
        <end position="364"/>
    </location>
</feature>
<feature type="compositionally biased region" description="Basic and acidic residues" evidence="1">
    <location>
        <begin position="486"/>
        <end position="495"/>
    </location>
</feature>
<sequence length="1028" mass="108723">MSTTEILYNSAALHSLKRNQLAKLCKRHRLKASGKNTDMIARLEHYAQELLPGSAFFDIPSDAPDIFDDRALMSDGGEMFADEGGEDEDVRQPECGNKSVEMQDVEEQKGEDHAVPYPLRQSEQWEMVQEQSREEEMGIRGGGGALGTLSSFASFGSSRSRPSSAGEFGADTRGLSSKSSSVSSSIKALASSLKRAGSTMKLKSNQVSRPVSPLPAEVQDTSADLIYNAVPATEFDGDTYPGNSLPAALSSSTIRLVTSEPDNSSAPPSPVYLPAASSTADLFSLHTSTPAKTLFPPLTPADFTPSNPNAKLYPSLNDSYLSSPNGFMPKSSPRRASPPKRPLPSLASKVGEAEPFRFGSPQHSISNAQFHSAAAAVLEEMNRRLGQPNVVKMSLLENTGKRQREDDFGSKGPRTILDRFDAAHRKEFSKMDSIANHYSARRGSTPRRNATPRKGALQGRAAKASSSTRKPIASHGAAPGVASVTGEEHEKEPKSKRARMSSVVEGAHTNGNAADVAEESPSKAKRQVQISDNVVIVKDTMLKKLDSRRRSRSSVGRQSIGKSNVVGTPKANAGSRSHFGFLKSSAKLVRSVWKATIGTQDSGKASGLAASSDQTEPIPSLKASSKSRSLLGKGSKHSFLGHKSKPATATATGSISSQFSIPVAAVVMPRVDIPTITRTSTSLRSKRPSSYLGPTQIRKSSTSMAPVAGSISASQGQNRPVLVPPSLGGKPSLMGAGDVSGSITNQHSIRSKRDLPVMTADNASMEPKEPKHNKARSSTLYAPTASSLAKTNSITRPAPTSNPPSARPFSKTSGIPVLSPAATQGGAPKSPLPMSFGAFSFSPAVAASSSSRPSQIPRKGVTSPTGPIPTPFKLPASMVPSVPISSPPPVSQRASILSPRNAPSTPPKTSAAPVVRIRSTRRPRISRSKVIAKLDAHRNTDSPRKKSTGGLALPKSRSSLSAGAHARRSLAVGAMRKDLELEMSLKKGAMRKNEITRRKSRVIPRPSMTVTKTAAGPSGSKKLSAIHG</sequence>
<feature type="region of interest" description="Disordered" evidence="1">
    <location>
        <begin position="934"/>
        <end position="965"/>
    </location>
</feature>
<feature type="compositionally biased region" description="Basic and acidic residues" evidence="1">
    <location>
        <begin position="934"/>
        <end position="944"/>
    </location>
</feature>
<feature type="region of interest" description="Disordered" evidence="1">
    <location>
        <begin position="601"/>
        <end position="653"/>
    </location>
</feature>
<feature type="compositionally biased region" description="Low complexity" evidence="1">
    <location>
        <begin position="175"/>
        <end position="196"/>
    </location>
</feature>
<evidence type="ECO:0000313" key="3">
    <source>
        <dbReference type="Proteomes" id="UP000027195"/>
    </source>
</evidence>
<feature type="region of interest" description="Disordered" evidence="1">
    <location>
        <begin position="545"/>
        <end position="571"/>
    </location>
</feature>
<reference evidence="3" key="1">
    <citation type="journal article" date="2014" name="Proc. Natl. Acad. Sci. U.S.A.">
        <title>Extensive sampling of basidiomycete genomes demonstrates inadequacy of the white-rot/brown-rot paradigm for wood decay fungi.</title>
        <authorList>
            <person name="Riley R."/>
            <person name="Salamov A.A."/>
            <person name="Brown D.W."/>
            <person name="Nagy L.G."/>
            <person name="Floudas D."/>
            <person name="Held B.W."/>
            <person name="Levasseur A."/>
            <person name="Lombard V."/>
            <person name="Morin E."/>
            <person name="Otillar R."/>
            <person name="Lindquist E.A."/>
            <person name="Sun H."/>
            <person name="LaButti K.M."/>
            <person name="Schmutz J."/>
            <person name="Jabbour D."/>
            <person name="Luo H."/>
            <person name="Baker S.E."/>
            <person name="Pisabarro A.G."/>
            <person name="Walton J.D."/>
            <person name="Blanchette R.A."/>
            <person name="Henrissat B."/>
            <person name="Martin F."/>
            <person name="Cullen D."/>
            <person name="Hibbett D.S."/>
            <person name="Grigoriev I.V."/>
        </authorList>
    </citation>
    <scope>NUCLEOTIDE SEQUENCE [LARGE SCALE GENOMIC DNA]</scope>
    <source>
        <strain evidence="3">FD-172 SS1</strain>
    </source>
</reference>
<feature type="region of interest" description="Disordered" evidence="1">
    <location>
        <begin position="990"/>
        <end position="1028"/>
    </location>
</feature>
<evidence type="ECO:0000256" key="1">
    <source>
        <dbReference type="SAM" id="MobiDB-lite"/>
    </source>
</evidence>
<feature type="compositionally biased region" description="Basic and acidic residues" evidence="1">
    <location>
        <begin position="399"/>
        <end position="409"/>
    </location>
</feature>
<dbReference type="HOGENOM" id="CLU_012740_0_0_1"/>
<feature type="compositionally biased region" description="Polar residues" evidence="1">
    <location>
        <begin position="601"/>
        <end position="617"/>
    </location>
</feature>
<dbReference type="OrthoDB" id="5964929at2759"/>
<dbReference type="Proteomes" id="UP000027195">
    <property type="component" value="Unassembled WGS sequence"/>
</dbReference>
<feature type="compositionally biased region" description="Polar residues" evidence="1">
    <location>
        <begin position="776"/>
        <end position="799"/>
    </location>
</feature>
<keyword evidence="3" id="KW-1185">Reference proteome</keyword>
<feature type="compositionally biased region" description="Polar residues" evidence="1">
    <location>
        <begin position="555"/>
        <end position="566"/>
    </location>
</feature>